<keyword evidence="2" id="KW-1185">Reference proteome</keyword>
<dbReference type="AlphaFoldDB" id="A0A6A5VGS3"/>
<gene>
    <name evidence="1" type="ORF">BU23DRAFT_458765</name>
</gene>
<dbReference type="InterPro" id="IPR052895">
    <property type="entry name" value="HetReg/Transcr_Mod"/>
</dbReference>
<dbReference type="Proteomes" id="UP000800036">
    <property type="component" value="Unassembled WGS sequence"/>
</dbReference>
<accession>A0A6A5VGS3</accession>
<dbReference type="OrthoDB" id="3553147at2759"/>
<evidence type="ECO:0008006" key="3">
    <source>
        <dbReference type="Google" id="ProtNLM"/>
    </source>
</evidence>
<reference evidence="1" key="1">
    <citation type="journal article" date="2020" name="Stud. Mycol.">
        <title>101 Dothideomycetes genomes: a test case for predicting lifestyles and emergence of pathogens.</title>
        <authorList>
            <person name="Haridas S."/>
            <person name="Albert R."/>
            <person name="Binder M."/>
            <person name="Bloem J."/>
            <person name="Labutti K."/>
            <person name="Salamov A."/>
            <person name="Andreopoulos B."/>
            <person name="Baker S."/>
            <person name="Barry K."/>
            <person name="Bills G."/>
            <person name="Bluhm B."/>
            <person name="Cannon C."/>
            <person name="Castanera R."/>
            <person name="Culley D."/>
            <person name="Daum C."/>
            <person name="Ezra D."/>
            <person name="Gonzalez J."/>
            <person name="Henrissat B."/>
            <person name="Kuo A."/>
            <person name="Liang C."/>
            <person name="Lipzen A."/>
            <person name="Lutzoni F."/>
            <person name="Magnuson J."/>
            <person name="Mondo S."/>
            <person name="Nolan M."/>
            <person name="Ohm R."/>
            <person name="Pangilinan J."/>
            <person name="Park H.-J."/>
            <person name="Ramirez L."/>
            <person name="Alfaro M."/>
            <person name="Sun H."/>
            <person name="Tritt A."/>
            <person name="Yoshinaga Y."/>
            <person name="Zwiers L.-H."/>
            <person name="Turgeon B."/>
            <person name="Goodwin S."/>
            <person name="Spatafora J."/>
            <person name="Crous P."/>
            <person name="Grigoriev I."/>
        </authorList>
    </citation>
    <scope>NUCLEOTIDE SEQUENCE</scope>
    <source>
        <strain evidence="1">CBS 107.79</strain>
    </source>
</reference>
<dbReference type="PANTHER" id="PTHR24148:SF64">
    <property type="entry name" value="HETEROKARYON INCOMPATIBILITY DOMAIN-CONTAINING PROTEIN"/>
    <property type="match status" value="1"/>
</dbReference>
<dbReference type="PANTHER" id="PTHR24148">
    <property type="entry name" value="ANKYRIN REPEAT DOMAIN-CONTAINING PROTEIN 39 HOMOLOG-RELATED"/>
    <property type="match status" value="1"/>
</dbReference>
<name>A0A6A5VGS3_9PLEO</name>
<organism evidence="1 2">
    <name type="scientific">Bimuria novae-zelandiae CBS 107.79</name>
    <dbReference type="NCBI Taxonomy" id="1447943"/>
    <lineage>
        <taxon>Eukaryota</taxon>
        <taxon>Fungi</taxon>
        <taxon>Dikarya</taxon>
        <taxon>Ascomycota</taxon>
        <taxon>Pezizomycotina</taxon>
        <taxon>Dothideomycetes</taxon>
        <taxon>Pleosporomycetidae</taxon>
        <taxon>Pleosporales</taxon>
        <taxon>Massarineae</taxon>
        <taxon>Didymosphaeriaceae</taxon>
        <taxon>Bimuria</taxon>
    </lineage>
</organism>
<evidence type="ECO:0000313" key="1">
    <source>
        <dbReference type="EMBL" id="KAF1975609.1"/>
    </source>
</evidence>
<sequence length="113" mass="13219">WWTRIWVVQETVFPPTVTIVCGTVSAPWNMLSRAASQFQQHRRVCCAKAVRNIRRDYTNMLPDGRLWNTGSTQMKDTSLLSPLRRFRNRNTTDPRDKVYTLLSLVITKHKISQ</sequence>
<feature type="non-terminal residue" evidence="1">
    <location>
        <position position="1"/>
    </location>
</feature>
<dbReference type="EMBL" id="ML976670">
    <property type="protein sequence ID" value="KAF1975609.1"/>
    <property type="molecule type" value="Genomic_DNA"/>
</dbReference>
<proteinExistence type="predicted"/>
<evidence type="ECO:0000313" key="2">
    <source>
        <dbReference type="Proteomes" id="UP000800036"/>
    </source>
</evidence>
<protein>
    <recommendedName>
        <fullName evidence="3">Heterokaryon incompatibility domain-containing protein</fullName>
    </recommendedName>
</protein>